<evidence type="ECO:0000256" key="1">
    <source>
        <dbReference type="SAM" id="MobiDB-lite"/>
    </source>
</evidence>
<dbReference type="AlphaFoldDB" id="W0JVZ5"/>
<evidence type="ECO:0000313" key="4">
    <source>
        <dbReference type="Proteomes" id="UP000019024"/>
    </source>
</evidence>
<dbReference type="KEGG" id="hlr:HALLA_03625"/>
<dbReference type="OrthoDB" id="186853at2157"/>
<dbReference type="HOGENOM" id="CLU_195715_0_0_2"/>
<evidence type="ECO:0000313" key="3">
    <source>
        <dbReference type="EMBL" id="AHG01492.1"/>
    </source>
</evidence>
<dbReference type="Pfam" id="PF24351">
    <property type="entry name" value="DUF7511"/>
    <property type="match status" value="1"/>
</dbReference>
<feature type="domain" description="DUF7511" evidence="2">
    <location>
        <begin position="31"/>
        <end position="73"/>
    </location>
</feature>
<organism evidence="3 4">
    <name type="scientific">Halostagnicola larsenii XH-48</name>
    <dbReference type="NCBI Taxonomy" id="797299"/>
    <lineage>
        <taxon>Archaea</taxon>
        <taxon>Methanobacteriati</taxon>
        <taxon>Methanobacteriota</taxon>
        <taxon>Stenosarchaea group</taxon>
        <taxon>Halobacteria</taxon>
        <taxon>Halobacteriales</taxon>
        <taxon>Natrialbaceae</taxon>
        <taxon>Halostagnicola</taxon>
    </lineage>
</organism>
<dbReference type="eggNOG" id="arCOG07586">
    <property type="taxonomic scope" value="Archaea"/>
</dbReference>
<reference evidence="3 4" key="1">
    <citation type="submission" date="2014-01" db="EMBL/GenBank/DDBJ databases">
        <authorList>
            <consortium name="DOE Joint Genome Institute"/>
            <person name="Anderson I."/>
            <person name="Huntemann M."/>
            <person name="Han J."/>
            <person name="Chen A."/>
            <person name="Kyrpides N."/>
            <person name="Mavromatis K."/>
            <person name="Markowitz V."/>
            <person name="Palaniappan K."/>
            <person name="Ivanova N."/>
            <person name="Schaumberg A."/>
            <person name="Pati A."/>
            <person name="Liolios K."/>
            <person name="Nordberg H.P."/>
            <person name="Cantor M.N."/>
            <person name="Hua S.X."/>
            <person name="Woyke T."/>
        </authorList>
    </citation>
    <scope>NUCLEOTIDE SEQUENCE [LARGE SCALE GENOMIC DNA]</scope>
    <source>
        <strain evidence="3 4">XH-48</strain>
        <plasmid evidence="4">1</plasmid>
    </source>
</reference>
<feature type="region of interest" description="Disordered" evidence="1">
    <location>
        <begin position="1"/>
        <end position="27"/>
    </location>
</feature>
<name>W0JVZ5_9EURY</name>
<gene>
    <name evidence="3" type="ORF">HALLA_03625</name>
</gene>
<dbReference type="RefSeq" id="WP_049954387.1">
    <property type="nucleotide sequence ID" value="NZ_CP007056.1"/>
</dbReference>
<dbReference type="GeneID" id="25146897"/>
<sequence length="73" mass="7829">MTGSSPTDYEPKRMGSPTPGPIDPSRSELLSVVLGPTERLVCTIYPPDVAAPYRTTTWITASGSAFVDLEGMR</sequence>
<dbReference type="EMBL" id="CP007056">
    <property type="protein sequence ID" value="AHG01492.1"/>
    <property type="molecule type" value="Genomic_DNA"/>
</dbReference>
<keyword evidence="3" id="KW-0614">Plasmid</keyword>
<dbReference type="InterPro" id="IPR055933">
    <property type="entry name" value="DUF7511"/>
</dbReference>
<keyword evidence="4" id="KW-1185">Reference proteome</keyword>
<accession>W0JVZ5</accession>
<geneLocation type="plasmid" evidence="3">
    <name>unnamed</name>
</geneLocation>
<dbReference type="Proteomes" id="UP000019024">
    <property type="component" value="Plasmid unnamed"/>
</dbReference>
<proteinExistence type="predicted"/>
<protein>
    <recommendedName>
        <fullName evidence="2">DUF7511 domain-containing protein</fullName>
    </recommendedName>
</protein>
<evidence type="ECO:0000259" key="2">
    <source>
        <dbReference type="Pfam" id="PF24351"/>
    </source>
</evidence>